<dbReference type="AlphaFoldDB" id="A0A444XCQ9"/>
<protein>
    <recommendedName>
        <fullName evidence="1">F-box domain-containing protein</fullName>
    </recommendedName>
</protein>
<evidence type="ECO:0000259" key="1">
    <source>
        <dbReference type="PROSITE" id="PS50181"/>
    </source>
</evidence>
<feature type="domain" description="F-box" evidence="1">
    <location>
        <begin position="871"/>
        <end position="917"/>
    </location>
</feature>
<dbReference type="PROSITE" id="PS50181">
    <property type="entry name" value="FBOX"/>
    <property type="match status" value="3"/>
</dbReference>
<dbReference type="NCBIfam" id="TIGR01640">
    <property type="entry name" value="F_box_assoc_1"/>
    <property type="match status" value="3"/>
</dbReference>
<dbReference type="InterPro" id="IPR017451">
    <property type="entry name" value="F-box-assoc_interact_dom"/>
</dbReference>
<dbReference type="PANTHER" id="PTHR31672">
    <property type="entry name" value="BNACNNG10540D PROTEIN"/>
    <property type="match status" value="1"/>
</dbReference>
<reference evidence="2 3" key="1">
    <citation type="submission" date="2019-01" db="EMBL/GenBank/DDBJ databases">
        <title>Sequencing of cultivated peanut Arachis hypogaea provides insights into genome evolution and oil improvement.</title>
        <authorList>
            <person name="Chen X."/>
        </authorList>
    </citation>
    <scope>NUCLEOTIDE SEQUENCE [LARGE SCALE GENOMIC DNA]</scope>
    <source>
        <strain evidence="3">cv. Fuhuasheng</strain>
        <tissue evidence="2">Leaves</tissue>
    </source>
</reference>
<comment type="caution">
    <text evidence="2">The sequence shown here is derived from an EMBL/GenBank/DDBJ whole genome shotgun (WGS) entry which is preliminary data.</text>
</comment>
<dbReference type="Pfam" id="PF07734">
    <property type="entry name" value="FBA_1"/>
    <property type="match status" value="3"/>
</dbReference>
<evidence type="ECO:0000313" key="3">
    <source>
        <dbReference type="Proteomes" id="UP000289738"/>
    </source>
</evidence>
<dbReference type="SUPFAM" id="SSF81383">
    <property type="entry name" value="F-box domain"/>
    <property type="match status" value="3"/>
</dbReference>
<evidence type="ECO:0000313" key="2">
    <source>
        <dbReference type="EMBL" id="RYQ87397.1"/>
    </source>
</evidence>
<keyword evidence="3" id="KW-1185">Reference proteome</keyword>
<dbReference type="Pfam" id="PF00646">
    <property type="entry name" value="F-box"/>
    <property type="match status" value="2"/>
</dbReference>
<dbReference type="Proteomes" id="UP000289738">
    <property type="component" value="Chromosome B09"/>
</dbReference>
<dbReference type="PANTHER" id="PTHR31672:SF13">
    <property type="entry name" value="F-BOX PROTEIN CPR30-LIKE"/>
    <property type="match status" value="1"/>
</dbReference>
<sequence length="1259" mass="143493">MGGRAMSQPRDEDDVIKRKGKALRTTAEHLLPSAAPPPSLPDEIITEILLRLPARLLVQLRSVCSSWKTLISSSRFASDHLRRSITAAEPSLSEPRIAYPRWWHKHNQFGDFSVRSVFEKPFTEGVCFEGKRDYNIIGSCNGLLCLVDADHNKIHNRVNVILWNPCTGLTSQELEFEGLLNVCGFGYDHVSDSYKLVGIVNEEEKTLKPHKSATTIYTLGLNSSWRKIQDMAFKTRYIENKVGVFVPGSGTLNWIVPGDGAFNPMVLSLDLEKETHSLFSPPNHRDMYCHFKILQLCVLRNYLAICCEHRTHCPVWLMKEYGVSESWTKLAMIPQYLSIHVIPLYLWENDVLLGTASPYSRIIRYNLNHGNFKFPVIDGHRDGMMKVAPLSKHSMAAKRFHVYHESLVSPSHCGLLSSTSEMRWIKLIKVIKNPCLQSLPIVMEQPHDYYERERERKPSRVTISAPKWLLSSTVTQSQPLLFFPDELIREILLRLPARSVFRLRRVCSSWKTLIFSSQFAKDHLQRSTTGDPSLSGPRVAYYHSCHYGFGDFSLRSLVENPSKPTEVVLFEERRNYKVIGSCNGLLCLLFDVDGINTFVRLWNPCTGLLTTPSVECGDFLSVCGFGYDHVNDRYKFVGIVNHMGEYITRIYTFCSNPSNRAIQEIPFNSIMGDDKGVFVPGTATLNWIRRHAILGCLVFSLDLVKETFSEFSLPLSDPDDKIFFVPRLCELRNCLAYCYNHEKTHWFMWIMKEYGVPKSWTKLAIIPSLPRLTDYHLRPLYTWGNNILVAVASTSRKVIRGNNIHVGVASTSRIVLYNLDNGSFEFPVLKPTPSIGLSVFIYHESLVSPPYPGLPNSSSQIQNAPKRLLPSTVTPVLPDELLTEIFLRLPARLLLSVRSVCRSWRTLISSSQFATYHVQRSITADPSLGGLRFVVYHHTCSYRFGNFSVRCLFENPSKPTEDALFQISGCHQIIGSCNGLMCLREKVGTDYRVMLWNPCTGLTSDLLEIRGCNIWASDFGYDHVNDKYKLVTTLYQEQKSHIIETRIYTFCRNPSMRTIQDVSFRKIYGACTGSRGIFVPGTATLNWILRHDTRTLDYLLVLSLDLVTETCTQFSLPLNNNQYNKTIFPKLCLLRNCLACCFNHEKIQWSVWVMKEYGVSQSWTKFVIIPCHPRLSSRLSGDHLRPLYIWKNVIMAVTSSSKIVLYNFDNGSFKFPVLEPTSASPSVGLYVHIYHESLVSPPYLGLRSSSSQIRYAELS</sequence>
<dbReference type="InterPro" id="IPR006527">
    <property type="entry name" value="F-box-assoc_dom_typ1"/>
</dbReference>
<dbReference type="InterPro" id="IPR001810">
    <property type="entry name" value="F-box_dom"/>
</dbReference>
<gene>
    <name evidence="2" type="ORF">Ahy_B09g094912</name>
</gene>
<dbReference type="EMBL" id="SDMP01000019">
    <property type="protein sequence ID" value="RYQ87397.1"/>
    <property type="molecule type" value="Genomic_DNA"/>
</dbReference>
<feature type="domain" description="F-box" evidence="1">
    <location>
        <begin position="34"/>
        <end position="85"/>
    </location>
</feature>
<dbReference type="InterPro" id="IPR036047">
    <property type="entry name" value="F-box-like_dom_sf"/>
</dbReference>
<dbReference type="InterPro" id="IPR050796">
    <property type="entry name" value="SCF_F-box_component"/>
</dbReference>
<accession>A0A444XCQ9</accession>
<feature type="domain" description="F-box" evidence="1">
    <location>
        <begin position="477"/>
        <end position="523"/>
    </location>
</feature>
<dbReference type="SMART" id="SM00256">
    <property type="entry name" value="FBOX"/>
    <property type="match status" value="3"/>
</dbReference>
<dbReference type="Gene3D" id="1.20.1280.50">
    <property type="match status" value="3"/>
</dbReference>
<proteinExistence type="predicted"/>
<name>A0A444XCQ9_ARAHY</name>
<organism evidence="2 3">
    <name type="scientific">Arachis hypogaea</name>
    <name type="common">Peanut</name>
    <dbReference type="NCBI Taxonomy" id="3818"/>
    <lineage>
        <taxon>Eukaryota</taxon>
        <taxon>Viridiplantae</taxon>
        <taxon>Streptophyta</taxon>
        <taxon>Embryophyta</taxon>
        <taxon>Tracheophyta</taxon>
        <taxon>Spermatophyta</taxon>
        <taxon>Magnoliopsida</taxon>
        <taxon>eudicotyledons</taxon>
        <taxon>Gunneridae</taxon>
        <taxon>Pentapetalae</taxon>
        <taxon>rosids</taxon>
        <taxon>fabids</taxon>
        <taxon>Fabales</taxon>
        <taxon>Fabaceae</taxon>
        <taxon>Papilionoideae</taxon>
        <taxon>50 kb inversion clade</taxon>
        <taxon>dalbergioids sensu lato</taxon>
        <taxon>Dalbergieae</taxon>
        <taxon>Pterocarpus clade</taxon>
        <taxon>Arachis</taxon>
    </lineage>
</organism>
<dbReference type="CDD" id="cd22157">
    <property type="entry name" value="F-box_AtFBW1-like"/>
    <property type="match status" value="3"/>
</dbReference>
<dbReference type="Pfam" id="PF12937">
    <property type="entry name" value="F-box-like"/>
    <property type="match status" value="1"/>
</dbReference>